<comment type="caution">
    <text evidence="1">The sequence shown here is derived from an EMBL/GenBank/DDBJ whole genome shotgun (WGS) entry which is preliminary data.</text>
</comment>
<dbReference type="InterPro" id="IPR009030">
    <property type="entry name" value="Growth_fac_rcpt_cys_sf"/>
</dbReference>
<gene>
    <name evidence="1" type="ORF">OXD698_LOCUS52557</name>
</gene>
<feature type="non-terminal residue" evidence="1">
    <location>
        <position position="123"/>
    </location>
</feature>
<dbReference type="AlphaFoldDB" id="A0A820QAR0"/>
<dbReference type="SUPFAM" id="SSF57184">
    <property type="entry name" value="Growth factor receptor domain"/>
    <property type="match status" value="1"/>
</dbReference>
<reference evidence="1" key="1">
    <citation type="submission" date="2021-02" db="EMBL/GenBank/DDBJ databases">
        <authorList>
            <person name="Nowell W R."/>
        </authorList>
    </citation>
    <scope>NUCLEOTIDE SEQUENCE</scope>
</reference>
<dbReference type="CDD" id="cd00064">
    <property type="entry name" value="FU"/>
    <property type="match status" value="1"/>
</dbReference>
<dbReference type="Gene3D" id="2.10.220.10">
    <property type="entry name" value="Hormone Receptor, Insulin-like Growth Factor Receptor 1, Chain A, domain 2"/>
    <property type="match status" value="2"/>
</dbReference>
<dbReference type="Proteomes" id="UP000663844">
    <property type="component" value="Unassembled WGS sequence"/>
</dbReference>
<dbReference type="InterPro" id="IPR006212">
    <property type="entry name" value="Furin_repeat"/>
</dbReference>
<dbReference type="PANTHER" id="PTHR15332">
    <property type="entry name" value="PROPROTEIN CONVERTASE SUBTILISIN_KEXIN TYPE 5-LIKE"/>
    <property type="match status" value="1"/>
</dbReference>
<sequence length="123" mass="13568">SDKPCGETDTSCSECRHYTQPLADGKFRCVGICPEGTYPTEVDNLCLPCHSQCGSCRNASENSCIGCKPGFYLRSDTMTCIEFCPDKYYTDQKLRKCIRCKADCASCDTNSYICTSCPDGYAL</sequence>
<accession>A0A820QAR0</accession>
<feature type="non-terminal residue" evidence="1">
    <location>
        <position position="1"/>
    </location>
</feature>
<protein>
    <recommendedName>
        <fullName evidence="3">Furin-like protein</fullName>
    </recommendedName>
</protein>
<evidence type="ECO:0000313" key="2">
    <source>
        <dbReference type="Proteomes" id="UP000663844"/>
    </source>
</evidence>
<organism evidence="1 2">
    <name type="scientific">Adineta steineri</name>
    <dbReference type="NCBI Taxonomy" id="433720"/>
    <lineage>
        <taxon>Eukaryota</taxon>
        <taxon>Metazoa</taxon>
        <taxon>Spiralia</taxon>
        <taxon>Gnathifera</taxon>
        <taxon>Rotifera</taxon>
        <taxon>Eurotatoria</taxon>
        <taxon>Bdelloidea</taxon>
        <taxon>Adinetida</taxon>
        <taxon>Adinetidae</taxon>
        <taxon>Adineta</taxon>
    </lineage>
</organism>
<proteinExistence type="predicted"/>
<dbReference type="SMART" id="SM00261">
    <property type="entry name" value="FU"/>
    <property type="match status" value="2"/>
</dbReference>
<dbReference type="EMBL" id="CAJOAZ010028719">
    <property type="protein sequence ID" value="CAF4419674.1"/>
    <property type="molecule type" value="Genomic_DNA"/>
</dbReference>
<evidence type="ECO:0008006" key="3">
    <source>
        <dbReference type="Google" id="ProtNLM"/>
    </source>
</evidence>
<name>A0A820QAR0_9BILA</name>
<dbReference type="PANTHER" id="PTHR15332:SF175">
    <property type="entry name" value="PROPROTEIN CONVERTASE SUBTILISIN_KEXIN TYPE 5-LIKE"/>
    <property type="match status" value="1"/>
</dbReference>
<evidence type="ECO:0000313" key="1">
    <source>
        <dbReference type="EMBL" id="CAF4419674.1"/>
    </source>
</evidence>